<organism evidence="15 16">
    <name type="scientific">Cocos nucifera</name>
    <name type="common">Coconut palm</name>
    <dbReference type="NCBI Taxonomy" id="13894"/>
    <lineage>
        <taxon>Eukaryota</taxon>
        <taxon>Viridiplantae</taxon>
        <taxon>Streptophyta</taxon>
        <taxon>Embryophyta</taxon>
        <taxon>Tracheophyta</taxon>
        <taxon>Spermatophyta</taxon>
        <taxon>Magnoliopsida</taxon>
        <taxon>Liliopsida</taxon>
        <taxon>Arecaceae</taxon>
        <taxon>Arecoideae</taxon>
        <taxon>Cocoseae</taxon>
        <taxon>Attaleinae</taxon>
        <taxon>Cocos</taxon>
    </lineage>
</organism>
<feature type="binding site" evidence="13">
    <location>
        <position position="372"/>
    </location>
    <ligand>
        <name>ATP</name>
        <dbReference type="ChEBI" id="CHEBI:30616"/>
    </ligand>
</feature>
<keyword evidence="16" id="KW-1185">Reference proteome</keyword>
<keyword evidence="4" id="KW-0812">Transmembrane</keyword>
<dbReference type="InterPro" id="IPR008271">
    <property type="entry name" value="Ser/Thr_kinase_AS"/>
</dbReference>
<feature type="domain" description="Protein kinase" evidence="14">
    <location>
        <begin position="337"/>
        <end position="619"/>
    </location>
</feature>
<dbReference type="Pfam" id="PF07714">
    <property type="entry name" value="PK_Tyr_Ser-Thr"/>
    <property type="match status" value="1"/>
</dbReference>
<dbReference type="PANTHER" id="PTHR27005:SF283">
    <property type="entry name" value="OS02G0633066 PROTEIN"/>
    <property type="match status" value="1"/>
</dbReference>
<keyword evidence="3" id="KW-0808">Transferase</keyword>
<dbReference type="InterPro" id="IPR025287">
    <property type="entry name" value="WAK_GUB"/>
</dbReference>
<evidence type="ECO:0000259" key="14">
    <source>
        <dbReference type="PROSITE" id="PS50011"/>
    </source>
</evidence>
<evidence type="ECO:0000256" key="6">
    <source>
        <dbReference type="ARBA" id="ARBA00022741"/>
    </source>
</evidence>
<keyword evidence="7 15" id="KW-0418">Kinase</keyword>
<evidence type="ECO:0000256" key="9">
    <source>
        <dbReference type="ARBA" id="ARBA00022989"/>
    </source>
</evidence>
<dbReference type="InterPro" id="IPR017441">
    <property type="entry name" value="Protein_kinase_ATP_BS"/>
</dbReference>
<comment type="subcellular location">
    <subcellularLocation>
        <location evidence="1">Membrane</location>
        <topology evidence="1">Single-pass type I membrane protein</topology>
    </subcellularLocation>
</comment>
<evidence type="ECO:0000256" key="12">
    <source>
        <dbReference type="ARBA" id="ARBA00023180"/>
    </source>
</evidence>
<evidence type="ECO:0000256" key="5">
    <source>
        <dbReference type="ARBA" id="ARBA00022729"/>
    </source>
</evidence>
<dbReference type="EMBL" id="CM017872">
    <property type="protein sequence ID" value="KAG1327407.1"/>
    <property type="molecule type" value="Genomic_DNA"/>
</dbReference>
<evidence type="ECO:0000256" key="8">
    <source>
        <dbReference type="ARBA" id="ARBA00022840"/>
    </source>
</evidence>
<evidence type="ECO:0000256" key="7">
    <source>
        <dbReference type="ARBA" id="ARBA00022777"/>
    </source>
</evidence>
<evidence type="ECO:0000256" key="10">
    <source>
        <dbReference type="ARBA" id="ARBA00023136"/>
    </source>
</evidence>
<dbReference type="InterPro" id="IPR001245">
    <property type="entry name" value="Ser-Thr/Tyr_kinase_cat_dom"/>
</dbReference>
<dbReference type="OrthoDB" id="4062651at2759"/>
<keyword evidence="15" id="KW-0675">Receptor</keyword>
<dbReference type="FunFam" id="1.10.510.10:FF:000084">
    <property type="entry name" value="Wall-associated receptor kinase 2"/>
    <property type="match status" value="1"/>
</dbReference>
<comment type="caution">
    <text evidence="15">The sequence shown here is derived from an EMBL/GenBank/DDBJ whole genome shotgun (WGS) entry which is preliminary data.</text>
</comment>
<evidence type="ECO:0000256" key="2">
    <source>
        <dbReference type="ARBA" id="ARBA00022527"/>
    </source>
</evidence>
<evidence type="ECO:0000256" key="11">
    <source>
        <dbReference type="ARBA" id="ARBA00023157"/>
    </source>
</evidence>
<reference evidence="15" key="2">
    <citation type="submission" date="2019-07" db="EMBL/GenBank/DDBJ databases">
        <authorList>
            <person name="Yang Y."/>
            <person name="Bocs S."/>
            <person name="Baudouin L."/>
        </authorList>
    </citation>
    <scope>NUCLEOTIDE SEQUENCE</scope>
    <source>
        <tissue evidence="15">Spear leaf of Hainan Tall coconut</tissue>
    </source>
</reference>
<keyword evidence="5" id="KW-0732">Signal</keyword>
<protein>
    <submittedName>
        <fullName evidence="15">Wall-associated receptor kinase 2-like</fullName>
    </submittedName>
</protein>
<dbReference type="PROSITE" id="PS00107">
    <property type="entry name" value="PROTEIN_KINASE_ATP"/>
    <property type="match status" value="1"/>
</dbReference>
<keyword evidence="2" id="KW-0723">Serine/threonine-protein kinase</keyword>
<dbReference type="InterPro" id="IPR045274">
    <property type="entry name" value="WAK-like"/>
</dbReference>
<keyword evidence="11" id="KW-1015">Disulfide bond</keyword>
<dbReference type="GO" id="GO:0005524">
    <property type="term" value="F:ATP binding"/>
    <property type="evidence" value="ECO:0007669"/>
    <property type="project" value="UniProtKB-UniRule"/>
</dbReference>
<keyword evidence="8 13" id="KW-0067">ATP-binding</keyword>
<dbReference type="Gene3D" id="3.30.200.20">
    <property type="entry name" value="Phosphorylase Kinase, domain 1"/>
    <property type="match status" value="1"/>
</dbReference>
<evidence type="ECO:0000256" key="3">
    <source>
        <dbReference type="ARBA" id="ARBA00022679"/>
    </source>
</evidence>
<evidence type="ECO:0000313" key="16">
    <source>
        <dbReference type="Proteomes" id="UP000797356"/>
    </source>
</evidence>
<evidence type="ECO:0000256" key="4">
    <source>
        <dbReference type="ARBA" id="ARBA00022692"/>
    </source>
</evidence>
<dbReference type="PROSITE" id="PS00108">
    <property type="entry name" value="PROTEIN_KINASE_ST"/>
    <property type="match status" value="1"/>
</dbReference>
<dbReference type="PANTHER" id="PTHR27005">
    <property type="entry name" value="WALL-ASSOCIATED RECEPTOR KINASE-LIKE 21"/>
    <property type="match status" value="1"/>
</dbReference>
<evidence type="ECO:0000256" key="13">
    <source>
        <dbReference type="PROSITE-ProRule" id="PRU10141"/>
    </source>
</evidence>
<keyword evidence="9" id="KW-1133">Transmembrane helix</keyword>
<name>A0A8K0HVG0_COCNU</name>
<dbReference type="InterPro" id="IPR011009">
    <property type="entry name" value="Kinase-like_dom_sf"/>
</dbReference>
<dbReference type="GO" id="GO:0004674">
    <property type="term" value="F:protein serine/threonine kinase activity"/>
    <property type="evidence" value="ECO:0007669"/>
    <property type="project" value="UniProtKB-KW"/>
</dbReference>
<dbReference type="AlphaFoldDB" id="A0A8K0HVG0"/>
<dbReference type="Gene3D" id="1.10.510.10">
    <property type="entry name" value="Transferase(Phosphotransferase) domain 1"/>
    <property type="match status" value="1"/>
</dbReference>
<dbReference type="FunFam" id="3.30.200.20:FF:000043">
    <property type="entry name" value="Wall-associated receptor kinase 2"/>
    <property type="match status" value="1"/>
</dbReference>
<evidence type="ECO:0000313" key="15">
    <source>
        <dbReference type="EMBL" id="KAG1327407.1"/>
    </source>
</evidence>
<keyword evidence="6 13" id="KW-0547">Nucleotide-binding</keyword>
<proteinExistence type="predicted"/>
<dbReference type="InterPro" id="IPR000719">
    <property type="entry name" value="Prot_kinase_dom"/>
</dbReference>
<dbReference type="GO" id="GO:0007166">
    <property type="term" value="P:cell surface receptor signaling pathway"/>
    <property type="evidence" value="ECO:0007669"/>
    <property type="project" value="InterPro"/>
</dbReference>
<accession>A0A8K0HVG0</accession>
<dbReference type="SUPFAM" id="SSF56112">
    <property type="entry name" value="Protein kinase-like (PK-like)"/>
    <property type="match status" value="1"/>
</dbReference>
<keyword evidence="10" id="KW-0472">Membrane</keyword>
<dbReference type="PROSITE" id="PS50011">
    <property type="entry name" value="PROTEIN_KINASE_DOM"/>
    <property type="match status" value="1"/>
</dbReference>
<dbReference type="SMART" id="SM00220">
    <property type="entry name" value="S_TKc"/>
    <property type="match status" value="1"/>
</dbReference>
<dbReference type="GO" id="GO:0005886">
    <property type="term" value="C:plasma membrane"/>
    <property type="evidence" value="ECO:0007669"/>
    <property type="project" value="TreeGrafter"/>
</dbReference>
<reference evidence="15" key="1">
    <citation type="journal article" date="2017" name="Gigascience">
        <title>The genome draft of coconut (Cocos nucifera).</title>
        <authorList>
            <person name="Xiao Y."/>
            <person name="Xu P."/>
            <person name="Fan H."/>
            <person name="Baudouin L."/>
            <person name="Xia W."/>
            <person name="Bocs S."/>
            <person name="Xu J."/>
            <person name="Li Q."/>
            <person name="Guo A."/>
            <person name="Zhou L."/>
            <person name="Li J."/>
            <person name="Wu Y."/>
            <person name="Ma Z."/>
            <person name="Armero A."/>
            <person name="Issali A.E."/>
            <person name="Liu N."/>
            <person name="Peng M."/>
            <person name="Yang Y."/>
        </authorList>
    </citation>
    <scope>NUCLEOTIDE SEQUENCE</scope>
    <source>
        <tissue evidence="15">Spear leaf of Hainan Tall coconut</tissue>
    </source>
</reference>
<dbReference type="Pfam" id="PF13947">
    <property type="entry name" value="GUB_WAK_bind"/>
    <property type="match status" value="1"/>
</dbReference>
<evidence type="ECO:0000256" key="1">
    <source>
        <dbReference type="ARBA" id="ARBA00004479"/>
    </source>
</evidence>
<dbReference type="Proteomes" id="UP000797356">
    <property type="component" value="Chromosome 1"/>
</dbReference>
<keyword evidence="12" id="KW-0325">Glycoprotein</keyword>
<dbReference type="CDD" id="cd14066">
    <property type="entry name" value="STKc_IRAK"/>
    <property type="match status" value="1"/>
</dbReference>
<dbReference type="GO" id="GO:0030247">
    <property type="term" value="F:polysaccharide binding"/>
    <property type="evidence" value="ECO:0007669"/>
    <property type="project" value="InterPro"/>
</dbReference>
<gene>
    <name evidence="15" type="ORF">COCNU_01G013410</name>
</gene>
<sequence length="661" mass="73845">MARPGCRSECGGVQIPYPFGFGNSSCFLDDFEITCNETTNPPKPFLGRGNLELPVDIDLVNGLLQVNHFIAYDCYDKQGTKVHHNEPRINLGSMKSVRFSDSHNKFVAFGCDTLAYLTDKKDTFWTGCVSYCNNMSLVTNGTCSGIGCCETRIPKGVRDFRVELTSFRNHTNCWKFSPCSYALLADSSFSFNASDFLTFKNVTMMPVTLEWAVGNKTCEEAWEEEGFACVDVHSECYKSTNGPGYRCNCSRGYQGNPYLEGGCEGAGSGFLFLCASLSWLYWILSKRRLIKLKEKFFQQNGGLLLQHHISSSSDDGRNDSIMRIYTSEELQRATNDYDDDCIIGQGGFGTVYKGTLSDQRVVAIKKSKIAAKGEIEQFINEVLLLSSINHKNVVKLLGCCLETQVPLLVFEFMSNGTLSHHIHDQGRRDSLSLENRLRIAAEAAEALAYLHSSLSTPIIHRDVKSTNILLDDSYTAKVSDFGTSRLVPFDRNCLTSLVRGTIGYLDPEYFQSGQFTDKSDVYSFGVVLIELLTGEKALSMNKSEEHRSLVKRFISCMNEGRLCEILDGRVRREGSMEQLMAVAELAERCLRLNGDERPTMREVATELQGMRMFTEHPWVGEEIEPLLAEPLLSEPAFYGVGHTTSDGDSSYSGLVPFNITR</sequence>